<dbReference type="OrthoDB" id="3639251at2759"/>
<dbReference type="EMBL" id="KN578400">
    <property type="protein sequence ID" value="KHJ82598.1"/>
    <property type="molecule type" value="Genomic_DNA"/>
</dbReference>
<gene>
    <name evidence="1" type="ORF">OESDEN_17708</name>
</gene>
<keyword evidence="2" id="KW-1185">Reference proteome</keyword>
<evidence type="ECO:0000313" key="1">
    <source>
        <dbReference type="EMBL" id="KHJ82598.1"/>
    </source>
</evidence>
<protein>
    <submittedName>
        <fullName evidence="1">Uncharacterized protein</fullName>
    </submittedName>
</protein>
<dbReference type="AlphaFoldDB" id="A0A0B1SBC5"/>
<evidence type="ECO:0000313" key="2">
    <source>
        <dbReference type="Proteomes" id="UP000053660"/>
    </source>
</evidence>
<name>A0A0B1SBC5_OESDE</name>
<organism evidence="1 2">
    <name type="scientific">Oesophagostomum dentatum</name>
    <name type="common">Nodular worm</name>
    <dbReference type="NCBI Taxonomy" id="61180"/>
    <lineage>
        <taxon>Eukaryota</taxon>
        <taxon>Metazoa</taxon>
        <taxon>Ecdysozoa</taxon>
        <taxon>Nematoda</taxon>
        <taxon>Chromadorea</taxon>
        <taxon>Rhabditida</taxon>
        <taxon>Rhabditina</taxon>
        <taxon>Rhabditomorpha</taxon>
        <taxon>Strongyloidea</taxon>
        <taxon>Strongylidae</taxon>
        <taxon>Oesophagostomum</taxon>
    </lineage>
</organism>
<proteinExistence type="predicted"/>
<dbReference type="Proteomes" id="UP000053660">
    <property type="component" value="Unassembled WGS sequence"/>
</dbReference>
<accession>A0A0B1SBC5</accession>
<reference evidence="1 2" key="1">
    <citation type="submission" date="2014-03" db="EMBL/GenBank/DDBJ databases">
        <title>Draft genome of the hookworm Oesophagostomum dentatum.</title>
        <authorList>
            <person name="Mitreva M."/>
        </authorList>
    </citation>
    <scope>NUCLEOTIDE SEQUENCE [LARGE SCALE GENOMIC DNA]</scope>
    <source>
        <strain evidence="1 2">OD-Hann</strain>
    </source>
</reference>
<sequence>MPRVRLRTPESLTGPSLFHRFARFITGGETWTYHHLQVFVLTFFSFALIHATRKTLSTVKTSMISVWTHGTETE</sequence>